<reference evidence="2 3" key="1">
    <citation type="journal article" date="2015" name="Nature">
        <title>rRNA introns, odd ribosomes, and small enigmatic genomes across a large radiation of phyla.</title>
        <authorList>
            <person name="Brown C.T."/>
            <person name="Hug L.A."/>
            <person name="Thomas B.C."/>
            <person name="Sharon I."/>
            <person name="Castelle C.J."/>
            <person name="Singh A."/>
            <person name="Wilkins M.J."/>
            <person name="Williams K.H."/>
            <person name="Banfield J.F."/>
        </authorList>
    </citation>
    <scope>NUCLEOTIDE SEQUENCE [LARGE SCALE GENOMIC DNA]</scope>
</reference>
<evidence type="ECO:0000256" key="1">
    <source>
        <dbReference type="SAM" id="SignalP"/>
    </source>
</evidence>
<feature type="chain" id="PRO_5002533974" evidence="1">
    <location>
        <begin position="26"/>
        <end position="201"/>
    </location>
</feature>
<protein>
    <submittedName>
        <fullName evidence="2">Uncharacterized protein</fullName>
    </submittedName>
</protein>
<dbReference type="EMBL" id="LBXN01000023">
    <property type="protein sequence ID" value="KKR33154.1"/>
    <property type="molecule type" value="Genomic_DNA"/>
</dbReference>
<dbReference type="AlphaFoldDB" id="A0A0G0PYD9"/>
<gene>
    <name evidence="2" type="ORF">UT63_C0023G0017</name>
</gene>
<proteinExistence type="predicted"/>
<comment type="caution">
    <text evidence="2">The sequence shown here is derived from an EMBL/GenBank/DDBJ whole genome shotgun (WGS) entry which is preliminary data.</text>
</comment>
<accession>A0A0G0PYD9</accession>
<name>A0A0G0PYD9_9BACT</name>
<dbReference type="Proteomes" id="UP000034539">
    <property type="component" value="Unassembled WGS sequence"/>
</dbReference>
<evidence type="ECO:0000313" key="3">
    <source>
        <dbReference type="Proteomes" id="UP000034539"/>
    </source>
</evidence>
<evidence type="ECO:0000313" key="2">
    <source>
        <dbReference type="EMBL" id="KKR33154.1"/>
    </source>
</evidence>
<sequence length="201" mass="22358">MKKYFLITVAIALLSAFIVSISADGAKDYQIKKINEETLQNGPYPWSTGTKTLKDRLSDIGLPALSSEGNVLHTHQHLDLIISGKNEKVPEEIGVGENDSFISAIHTHDDSGIIHIESNDKRNYTLGQFFDIWGVRFNDDCIGGYCTKGDKKLSVYVNGKPVKDNFQQIILESRQEIVIVYGSKEETPENVSSSYSFPPGF</sequence>
<feature type="signal peptide" evidence="1">
    <location>
        <begin position="1"/>
        <end position="25"/>
    </location>
</feature>
<organism evidence="2 3">
    <name type="scientific">Candidatus Gottesmanbacteria bacterium GW2011_GWC2_39_8</name>
    <dbReference type="NCBI Taxonomy" id="1618450"/>
    <lineage>
        <taxon>Bacteria</taxon>
        <taxon>Candidatus Gottesmaniibacteriota</taxon>
    </lineage>
</organism>
<keyword evidence="1" id="KW-0732">Signal</keyword>